<protein>
    <submittedName>
        <fullName evidence="3">Uncharacterized protein</fullName>
    </submittedName>
</protein>
<feature type="transmembrane region" description="Helical" evidence="2">
    <location>
        <begin position="275"/>
        <end position="296"/>
    </location>
</feature>
<feature type="transmembrane region" description="Helical" evidence="2">
    <location>
        <begin position="468"/>
        <end position="488"/>
    </location>
</feature>
<dbReference type="Proteomes" id="UP000321798">
    <property type="component" value="Unassembled WGS sequence"/>
</dbReference>
<feature type="transmembrane region" description="Helical" evidence="2">
    <location>
        <begin position="435"/>
        <end position="456"/>
    </location>
</feature>
<feature type="transmembrane region" description="Helical" evidence="2">
    <location>
        <begin position="234"/>
        <end position="255"/>
    </location>
</feature>
<organism evidence="3 4">
    <name type="scientific">Cellulomonas soli</name>
    <dbReference type="NCBI Taxonomy" id="931535"/>
    <lineage>
        <taxon>Bacteria</taxon>
        <taxon>Bacillati</taxon>
        <taxon>Actinomycetota</taxon>
        <taxon>Actinomycetes</taxon>
        <taxon>Micrococcales</taxon>
        <taxon>Cellulomonadaceae</taxon>
        <taxon>Cellulomonas</taxon>
    </lineage>
</organism>
<feature type="compositionally biased region" description="Low complexity" evidence="1">
    <location>
        <begin position="24"/>
        <end position="51"/>
    </location>
</feature>
<dbReference type="RefSeq" id="WP_179561667.1">
    <property type="nucleotide sequence ID" value="NZ_BAABBJ010000003.1"/>
</dbReference>
<dbReference type="EMBL" id="BKAL01000005">
    <property type="protein sequence ID" value="GEP69030.1"/>
    <property type="molecule type" value="Genomic_DNA"/>
</dbReference>
<keyword evidence="2" id="KW-0812">Transmembrane</keyword>
<accession>A0A512PCV0</accession>
<feature type="transmembrane region" description="Helical" evidence="2">
    <location>
        <begin position="175"/>
        <end position="194"/>
    </location>
</feature>
<name>A0A512PCV0_9CELL</name>
<feature type="compositionally biased region" description="Low complexity" evidence="1">
    <location>
        <begin position="85"/>
        <end position="153"/>
    </location>
</feature>
<feature type="region of interest" description="Disordered" evidence="1">
    <location>
        <begin position="1"/>
        <end position="153"/>
    </location>
</feature>
<reference evidence="3 4" key="1">
    <citation type="submission" date="2019-07" db="EMBL/GenBank/DDBJ databases">
        <title>Whole genome shotgun sequence of Cellulomonas soli NBRC 109434.</title>
        <authorList>
            <person name="Hosoyama A."/>
            <person name="Uohara A."/>
            <person name="Ohji S."/>
            <person name="Ichikawa N."/>
        </authorList>
    </citation>
    <scope>NUCLEOTIDE SEQUENCE [LARGE SCALE GENOMIC DNA]</scope>
    <source>
        <strain evidence="3 4">NBRC 109434</strain>
    </source>
</reference>
<feature type="transmembrane region" description="Helical" evidence="2">
    <location>
        <begin position="500"/>
        <end position="518"/>
    </location>
</feature>
<evidence type="ECO:0000256" key="2">
    <source>
        <dbReference type="SAM" id="Phobius"/>
    </source>
</evidence>
<keyword evidence="4" id="KW-1185">Reference proteome</keyword>
<keyword evidence="2" id="KW-1133">Transmembrane helix</keyword>
<comment type="caution">
    <text evidence="3">The sequence shown here is derived from an EMBL/GenBank/DDBJ whole genome shotgun (WGS) entry which is preliminary data.</text>
</comment>
<dbReference type="AlphaFoldDB" id="A0A512PCV0"/>
<feature type="transmembrane region" description="Helical" evidence="2">
    <location>
        <begin position="316"/>
        <end position="335"/>
    </location>
</feature>
<proteinExistence type="predicted"/>
<sequence>MTMPEPDATPPDQAAVTTPARGVPLAAPETTAPDDAATPAAPSLDATTPAAPLAPEPTPAAPPVPAAPGYGPVPPAPQYGPVPPAQQYGPVPPGQQYGPVPPGQQYGPVPPGQQYGPVPPGQQYGPVPPGQQYGPVHPGQQYGPVPGQPGAALVPAGPSGPGLGVLALPAAAAGIAYAATLLVALVASIALLAAVPSDTALPGGALVSLPFVLAGTALLGPLHSSGSAYGYDAISLQLTIVPLTLSLVALAAVALWTRLRGRADRTAKERWRDALITGGVLGFGGALLAAIVRLTWSVDVLFVSADLKIGAAPFGTLLGGFVIGTLGSALGSATTRRGPDTRRLGFGLPRAVSTTLGNLLTAGAVSTALVAVVGLVVGIIKLGVTTTITLLLTLLPNATAYALALGGFGGITSSGSLTDGSDQTASLLSGDTPGGMWACVALVLVAVLIAAVRGFLASGPRSWGEAWVTPAVLLVVTGLGAIITSVRFSTSGDLADSDAGALHLSFLTILLAAVWGLVIEVVERVVAPLVVSLVPALPGLYARVSGRDLAEVQEARTEVPAGDQRTARIIAFSVLGAVVLIGAALGARAVASNVLFSPKAPVEAYVSAIEGGHAADALALADPDLPTAQRTLLTDDVYGAVENRPTGGHITDVETSGDDAWVTVESKQDGATVTQELHLTKQGHAFLLFDRWVLDSPEVPSVDLYAALPTDATSVLVNGVEVDVSETSTFSALPGTYTVSLPVPEGSDELLTSTEADVAVEWSDEYGSAYLDYDDALTYALTDDAASQVEELATGYLTKDCIGVGTLTVETCGLDIWEYREDEATDVAWTLDGDPTLETTLESPEEILVHVSGSATVSYNLPAADYWPAESPVEADDYEFWITYSMSSGTFVQTDVSEWGW</sequence>
<feature type="transmembrane region" description="Helical" evidence="2">
    <location>
        <begin position="569"/>
        <end position="591"/>
    </location>
</feature>
<gene>
    <name evidence="3" type="ORF">CSO01_17450</name>
</gene>
<feature type="transmembrane region" description="Helical" evidence="2">
    <location>
        <begin position="201"/>
        <end position="222"/>
    </location>
</feature>
<evidence type="ECO:0000256" key="1">
    <source>
        <dbReference type="SAM" id="MobiDB-lite"/>
    </source>
</evidence>
<feature type="transmembrane region" description="Helical" evidence="2">
    <location>
        <begin position="356"/>
        <end position="380"/>
    </location>
</feature>
<keyword evidence="2" id="KW-0472">Membrane</keyword>
<evidence type="ECO:0000313" key="3">
    <source>
        <dbReference type="EMBL" id="GEP69030.1"/>
    </source>
</evidence>
<feature type="compositionally biased region" description="Pro residues" evidence="1">
    <location>
        <begin position="52"/>
        <end position="84"/>
    </location>
</feature>
<evidence type="ECO:0000313" key="4">
    <source>
        <dbReference type="Proteomes" id="UP000321798"/>
    </source>
</evidence>